<proteinExistence type="predicted"/>
<protein>
    <recommendedName>
        <fullName evidence="2">Transport-associated OB type 2 domain-containing protein</fullName>
    </recommendedName>
</protein>
<reference evidence="1" key="1">
    <citation type="journal article" date="2014" name="Genome Biol. Evol.">
        <title>Pangenome evidence for extensive interdomain horizontal transfer affecting lineage core and shell genes in uncultured planktonic thaumarchaeota and euryarchaeota.</title>
        <authorList>
            <person name="Deschamps P."/>
            <person name="Zivanovic Y."/>
            <person name="Moreira D."/>
            <person name="Rodriguez-Valera F."/>
            <person name="Lopez-Garcia P."/>
        </authorList>
    </citation>
    <scope>NUCLEOTIDE SEQUENCE</scope>
</reference>
<dbReference type="InterPro" id="IPR008995">
    <property type="entry name" value="Mo/tungstate-bd_C_term_dom"/>
</dbReference>
<dbReference type="AlphaFoldDB" id="A0A075HY77"/>
<organism evidence="1">
    <name type="scientific">uncultured marine thaumarchaeote KM3_90_H07</name>
    <dbReference type="NCBI Taxonomy" id="1456345"/>
    <lineage>
        <taxon>Archaea</taxon>
        <taxon>Nitrososphaerota</taxon>
        <taxon>environmental samples</taxon>
    </lineage>
</organism>
<evidence type="ECO:0008006" key="2">
    <source>
        <dbReference type="Google" id="ProtNLM"/>
    </source>
</evidence>
<accession>A0A075HY77</accession>
<evidence type="ECO:0000313" key="1">
    <source>
        <dbReference type="EMBL" id="AIF20604.1"/>
    </source>
</evidence>
<dbReference type="EMBL" id="KF901169">
    <property type="protein sequence ID" value="AIF20604.1"/>
    <property type="molecule type" value="Genomic_DNA"/>
</dbReference>
<name>A0A075HY77_9ARCH</name>
<dbReference type="SUPFAM" id="SSF50331">
    <property type="entry name" value="MOP-like"/>
    <property type="match status" value="1"/>
</dbReference>
<sequence length="160" mass="17649">MDKGVIKASGTPIELLRNPPNSYAGIILGDMSLIKGSVAANSEKSTTIKIGNENITCKKEKQWKKDEEIGVLIRGTEVIIHNNKRPVENLVPAKIKSATYAGQIVEYKMIVDNQLIKVPKSIEEFIIPEEGSDTTIHSLHESGEEVFIEIPESACHLVKE</sequence>